<reference evidence="1 2" key="1">
    <citation type="submission" date="2021-02" db="EMBL/GenBank/DDBJ databases">
        <title>PHA producing bacteria isolated from coastal sediment in Guangdong, Shenzhen.</title>
        <authorList>
            <person name="Zheng W."/>
            <person name="Yu S."/>
            <person name="Huang Y."/>
        </authorList>
    </citation>
    <scope>NUCLEOTIDE SEQUENCE [LARGE SCALE GENOMIC DNA]</scope>
    <source>
        <strain evidence="1 2">TN21-5</strain>
    </source>
</reference>
<protein>
    <recommendedName>
        <fullName evidence="3">PhoP regulatory network protein YrbL</fullName>
    </recommendedName>
</protein>
<dbReference type="Pfam" id="PF10707">
    <property type="entry name" value="YrbL-PhoP_reg"/>
    <property type="match status" value="1"/>
</dbReference>
<evidence type="ECO:0000313" key="1">
    <source>
        <dbReference type="EMBL" id="MBN7770565.1"/>
    </source>
</evidence>
<dbReference type="Proteomes" id="UP000664344">
    <property type="component" value="Unassembled WGS sequence"/>
</dbReference>
<accession>A0ABS3BFF6</accession>
<dbReference type="EMBL" id="JAFKDB010000016">
    <property type="protein sequence ID" value="MBN7770565.1"/>
    <property type="molecule type" value="Genomic_DNA"/>
</dbReference>
<dbReference type="RefSeq" id="WP_206557701.1">
    <property type="nucleotide sequence ID" value="NZ_JAFKDB010000016.1"/>
</dbReference>
<dbReference type="InterPro" id="IPR019647">
    <property type="entry name" value="PhoP_reg_network_YrbL"/>
</dbReference>
<keyword evidence="2" id="KW-1185">Reference proteome</keyword>
<sequence>MPLAPDNQQTTCVNLDGLHPFAQGANRFCFYHPDDPDRCLKVIRPENIEARYHRQSPLKRVLGKARLNDNSQEWAAHQQPAIRQLLRAGQQAVVWSHLPHFYGSQPTSLGPANASELIRCADGSVAPTLESLLRKGQVPAELQAAIHRFESWLTETRILTRNLLPHNLVVTNRSGQPELFLVDGLGAPTIPQALAALPGWSNHYIARKIARFRLRMAWEQDQQGLSWEDFQGLR</sequence>
<comment type="caution">
    <text evidence="1">The sequence shown here is derived from an EMBL/GenBank/DDBJ whole genome shotgun (WGS) entry which is preliminary data.</text>
</comment>
<name>A0ABS3BFF6_9GAMM</name>
<evidence type="ECO:0008006" key="3">
    <source>
        <dbReference type="Google" id="ProtNLM"/>
    </source>
</evidence>
<gene>
    <name evidence="1" type="ORF">JYP53_11700</name>
</gene>
<proteinExistence type="predicted"/>
<evidence type="ECO:0000313" key="2">
    <source>
        <dbReference type="Proteomes" id="UP000664344"/>
    </source>
</evidence>
<organism evidence="1 2">
    <name type="scientific">Marinobacter daepoensis</name>
    <dbReference type="NCBI Taxonomy" id="262077"/>
    <lineage>
        <taxon>Bacteria</taxon>
        <taxon>Pseudomonadati</taxon>
        <taxon>Pseudomonadota</taxon>
        <taxon>Gammaproteobacteria</taxon>
        <taxon>Pseudomonadales</taxon>
        <taxon>Marinobacteraceae</taxon>
        <taxon>Marinobacter</taxon>
    </lineage>
</organism>